<sequence length="247" mass="27876">MGRFRHRADSPERTGAVRAPSLRALTGRKNVAMYWVNCTPDRPFRWERLPYCPIGSNQLTTTHTMNSAPISFLALLVALLLQGILPVQAAGRDSFPSPPTSSNRLFYIQRSKDANTIVYDANLTADGRLDTRKPIQVYWIRYADRGQREDLSSVQWHMAYGYKHNPAPDAPDAYDVSLNAFRKRPIKVVYRQGKPVAMTTINGHSACLQKVFVQVSPGSGLIPKVHYVDMFGIDPEKGQPVHERIHF</sequence>
<comment type="caution">
    <text evidence="3">The sequence shown here is derived from an EMBL/GenBank/DDBJ whole genome shotgun (WGS) entry which is preliminary data.</text>
</comment>
<keyword evidence="4" id="KW-1185">Reference proteome</keyword>
<name>A0A418M040_9BACT</name>
<reference evidence="3 4" key="1">
    <citation type="submission" date="2018-08" db="EMBL/GenBank/DDBJ databases">
        <title>Fibrisoma montanum sp. nov., isolated from Danxia mountain soil.</title>
        <authorList>
            <person name="Huang Y."/>
        </authorList>
    </citation>
    <scope>NUCLEOTIDE SEQUENCE [LARGE SCALE GENOMIC DNA]</scope>
    <source>
        <strain evidence="3 4">HYT19</strain>
    </source>
</reference>
<feature type="transmembrane region" description="Helical" evidence="1">
    <location>
        <begin position="72"/>
        <end position="91"/>
    </location>
</feature>
<dbReference type="Pfam" id="PF16117">
    <property type="entry name" value="DUF4833"/>
    <property type="match status" value="1"/>
</dbReference>
<keyword evidence="1" id="KW-1133">Transmembrane helix</keyword>
<feature type="domain" description="DUF4833" evidence="2">
    <location>
        <begin position="106"/>
        <end position="244"/>
    </location>
</feature>
<organism evidence="3 4">
    <name type="scientific">Fibrisoma montanum</name>
    <dbReference type="NCBI Taxonomy" id="2305895"/>
    <lineage>
        <taxon>Bacteria</taxon>
        <taxon>Pseudomonadati</taxon>
        <taxon>Bacteroidota</taxon>
        <taxon>Cytophagia</taxon>
        <taxon>Cytophagales</taxon>
        <taxon>Spirosomataceae</taxon>
        <taxon>Fibrisoma</taxon>
    </lineage>
</organism>
<accession>A0A418M040</accession>
<protein>
    <submittedName>
        <fullName evidence="3">DUF4833 domain-containing protein</fullName>
    </submittedName>
</protein>
<dbReference type="AlphaFoldDB" id="A0A418M040"/>
<proteinExistence type="predicted"/>
<evidence type="ECO:0000259" key="2">
    <source>
        <dbReference type="Pfam" id="PF16117"/>
    </source>
</evidence>
<evidence type="ECO:0000313" key="4">
    <source>
        <dbReference type="Proteomes" id="UP000283523"/>
    </source>
</evidence>
<dbReference type="InterPro" id="IPR032269">
    <property type="entry name" value="DUF4833"/>
</dbReference>
<dbReference type="EMBL" id="QXED01000009">
    <property type="protein sequence ID" value="RIV19041.1"/>
    <property type="molecule type" value="Genomic_DNA"/>
</dbReference>
<keyword evidence="1" id="KW-0812">Transmembrane</keyword>
<evidence type="ECO:0000313" key="3">
    <source>
        <dbReference type="EMBL" id="RIV19041.1"/>
    </source>
</evidence>
<dbReference type="Proteomes" id="UP000283523">
    <property type="component" value="Unassembled WGS sequence"/>
</dbReference>
<evidence type="ECO:0000256" key="1">
    <source>
        <dbReference type="SAM" id="Phobius"/>
    </source>
</evidence>
<gene>
    <name evidence="3" type="ORF">DYU11_26450</name>
</gene>
<keyword evidence="1" id="KW-0472">Membrane</keyword>